<protein>
    <submittedName>
        <fullName evidence="1">Uncharacterized protein</fullName>
    </submittedName>
</protein>
<proteinExistence type="predicted"/>
<evidence type="ECO:0000313" key="1">
    <source>
        <dbReference type="EMBL" id="KAF2904550.1"/>
    </source>
</evidence>
<sequence length="128" mass="15466">MVYFLYFLVHVLKLFDNILYIFPVRGHFCLPNDQDFSLTEKKKRRMERVEVPEEWDKLIFKAREKPSFFEVVNLTQESFFNIKKYFLKLAKPSIKIKSIEQLQIEAGVPTISVKRLLQRLLEKQYHPK</sequence>
<dbReference type="AlphaFoldDB" id="A0A8K0DE17"/>
<accession>A0A8K0DE17</accession>
<organism evidence="1 2">
    <name type="scientific">Ignelater luminosus</name>
    <name type="common">Cucubano</name>
    <name type="synonym">Pyrophorus luminosus</name>
    <dbReference type="NCBI Taxonomy" id="2038154"/>
    <lineage>
        <taxon>Eukaryota</taxon>
        <taxon>Metazoa</taxon>
        <taxon>Ecdysozoa</taxon>
        <taxon>Arthropoda</taxon>
        <taxon>Hexapoda</taxon>
        <taxon>Insecta</taxon>
        <taxon>Pterygota</taxon>
        <taxon>Neoptera</taxon>
        <taxon>Endopterygota</taxon>
        <taxon>Coleoptera</taxon>
        <taxon>Polyphaga</taxon>
        <taxon>Elateriformia</taxon>
        <taxon>Elateroidea</taxon>
        <taxon>Elateridae</taxon>
        <taxon>Agrypninae</taxon>
        <taxon>Pyrophorini</taxon>
        <taxon>Ignelater</taxon>
    </lineage>
</organism>
<dbReference type="EMBL" id="VTPC01000740">
    <property type="protein sequence ID" value="KAF2904550.1"/>
    <property type="molecule type" value="Genomic_DNA"/>
</dbReference>
<dbReference type="OrthoDB" id="6732374at2759"/>
<reference evidence="1" key="1">
    <citation type="submission" date="2019-08" db="EMBL/GenBank/DDBJ databases">
        <title>The genome of the North American firefly Photinus pyralis.</title>
        <authorList>
            <consortium name="Photinus pyralis genome working group"/>
            <person name="Fallon T.R."/>
            <person name="Sander Lower S.E."/>
            <person name="Weng J.-K."/>
        </authorList>
    </citation>
    <scope>NUCLEOTIDE SEQUENCE</scope>
    <source>
        <strain evidence="1">TRF0915ILg1</strain>
        <tissue evidence="1">Whole body</tissue>
    </source>
</reference>
<name>A0A8K0DE17_IGNLU</name>
<comment type="caution">
    <text evidence="1">The sequence shown here is derived from an EMBL/GenBank/DDBJ whole genome shotgun (WGS) entry which is preliminary data.</text>
</comment>
<keyword evidence="2" id="KW-1185">Reference proteome</keyword>
<evidence type="ECO:0000313" key="2">
    <source>
        <dbReference type="Proteomes" id="UP000801492"/>
    </source>
</evidence>
<gene>
    <name evidence="1" type="ORF">ILUMI_01627</name>
</gene>
<dbReference type="Proteomes" id="UP000801492">
    <property type="component" value="Unassembled WGS sequence"/>
</dbReference>